<dbReference type="Pfam" id="PF00149">
    <property type="entry name" value="Metallophos"/>
    <property type="match status" value="1"/>
</dbReference>
<organism evidence="4 5">
    <name type="scientific">Metabacillus mangrovi</name>
    <dbReference type="NCBI Taxonomy" id="1491830"/>
    <lineage>
        <taxon>Bacteria</taxon>
        <taxon>Bacillati</taxon>
        <taxon>Bacillota</taxon>
        <taxon>Bacilli</taxon>
        <taxon>Bacillales</taxon>
        <taxon>Bacillaceae</taxon>
        <taxon>Metabacillus</taxon>
    </lineage>
</organism>
<evidence type="ECO:0000256" key="1">
    <source>
        <dbReference type="ARBA" id="ARBA00022723"/>
    </source>
</evidence>
<comment type="caution">
    <text evidence="4">The sequence shown here is derived from an EMBL/GenBank/DDBJ whole genome shotgun (WGS) entry which is preliminary data.</text>
</comment>
<dbReference type="GO" id="GO:0008758">
    <property type="term" value="F:UDP-2,3-diacylglucosamine hydrolase activity"/>
    <property type="evidence" value="ECO:0007669"/>
    <property type="project" value="TreeGrafter"/>
</dbReference>
<evidence type="ECO:0000256" key="2">
    <source>
        <dbReference type="ARBA" id="ARBA00022801"/>
    </source>
</evidence>
<dbReference type="GO" id="GO:0016020">
    <property type="term" value="C:membrane"/>
    <property type="evidence" value="ECO:0007669"/>
    <property type="project" value="GOC"/>
</dbReference>
<evidence type="ECO:0000313" key="4">
    <source>
        <dbReference type="EMBL" id="MTH54559.1"/>
    </source>
</evidence>
<sequence>MPAPIQKTKKAPSIKRKATAAFAFFLVLAAYFYIQNNGVTVTQIEVSSRKIPEAFSGYKILQVSDLHNKSFSEDQVNLTEKMTRIKPDVIVFTGDLVDSKRYSEDEAVTLARKSRSIAPVYFVTGNHEWLSGKYSSLEKKLKKAGVIVLRNEAVELSKGPDSVRLMGIDDPAAESGGYNEPAVAEKGIRLAGGEEKSDYTILLSHRPELLQVYAKYNVDLVFSGHAHGGQVRLPFIGGLIAPNQGLLPKLTVGKHTSKDTTMVISRGLGNSVIPVRAGNQPELVVVSLRKNGQD</sequence>
<reference evidence="4 5" key="1">
    <citation type="journal article" date="2017" name="Int. J. Syst. Evol. Microbiol.">
        <title>Bacillus mangrovi sp. nov., isolated from a sediment sample from a mangrove forest.</title>
        <authorList>
            <person name="Gupta V."/>
            <person name="Singh P.K."/>
            <person name="Korpole S."/>
            <person name="Tanuku N.R.S."/>
            <person name="Pinnaka A.K."/>
        </authorList>
    </citation>
    <scope>NUCLEOTIDE SEQUENCE [LARGE SCALE GENOMIC DNA]</scope>
    <source>
        <strain evidence="4 5">KCTC 33872</strain>
    </source>
</reference>
<accession>A0A7X2S6H6</accession>
<feature type="domain" description="Calcineurin-like phosphoesterase" evidence="3">
    <location>
        <begin position="59"/>
        <end position="228"/>
    </location>
</feature>
<keyword evidence="5" id="KW-1185">Reference proteome</keyword>
<dbReference type="AlphaFoldDB" id="A0A7X2S6H6"/>
<dbReference type="PANTHER" id="PTHR31302">
    <property type="entry name" value="TRANSMEMBRANE PROTEIN WITH METALLOPHOSPHOESTERASE DOMAIN-RELATED"/>
    <property type="match status" value="1"/>
</dbReference>
<dbReference type="Gene3D" id="3.60.21.10">
    <property type="match status" value="1"/>
</dbReference>
<dbReference type="GO" id="GO:0046872">
    <property type="term" value="F:metal ion binding"/>
    <property type="evidence" value="ECO:0007669"/>
    <property type="project" value="UniProtKB-KW"/>
</dbReference>
<keyword evidence="1" id="KW-0479">Metal-binding</keyword>
<gene>
    <name evidence="4" type="ORF">GKZ89_14235</name>
</gene>
<dbReference type="SUPFAM" id="SSF56300">
    <property type="entry name" value="Metallo-dependent phosphatases"/>
    <property type="match status" value="1"/>
</dbReference>
<dbReference type="GO" id="GO:0009245">
    <property type="term" value="P:lipid A biosynthetic process"/>
    <property type="evidence" value="ECO:0007669"/>
    <property type="project" value="TreeGrafter"/>
</dbReference>
<evidence type="ECO:0000259" key="3">
    <source>
        <dbReference type="Pfam" id="PF00149"/>
    </source>
</evidence>
<name>A0A7X2S6H6_9BACI</name>
<dbReference type="InterPro" id="IPR004843">
    <property type="entry name" value="Calcineurin-like_PHP"/>
</dbReference>
<dbReference type="InterPro" id="IPR029052">
    <property type="entry name" value="Metallo-depent_PP-like"/>
</dbReference>
<dbReference type="InterPro" id="IPR051158">
    <property type="entry name" value="Metallophosphoesterase_sf"/>
</dbReference>
<protein>
    <submittedName>
        <fullName evidence="4">Metallophosphoesterase</fullName>
    </submittedName>
</protein>
<proteinExistence type="predicted"/>
<keyword evidence="2" id="KW-0378">Hydrolase</keyword>
<dbReference type="CDD" id="cd07385">
    <property type="entry name" value="MPP_YkuE_C"/>
    <property type="match status" value="1"/>
</dbReference>
<dbReference type="PANTHER" id="PTHR31302:SF31">
    <property type="entry name" value="PHOSPHODIESTERASE YAEI"/>
    <property type="match status" value="1"/>
</dbReference>
<dbReference type="Proteomes" id="UP000434639">
    <property type="component" value="Unassembled WGS sequence"/>
</dbReference>
<evidence type="ECO:0000313" key="5">
    <source>
        <dbReference type="Proteomes" id="UP000434639"/>
    </source>
</evidence>
<dbReference type="EMBL" id="WMIB01000015">
    <property type="protein sequence ID" value="MTH54559.1"/>
    <property type="molecule type" value="Genomic_DNA"/>
</dbReference>
<dbReference type="OrthoDB" id="9780884at2"/>